<feature type="region of interest" description="Disordered" evidence="1">
    <location>
        <begin position="205"/>
        <end position="267"/>
    </location>
</feature>
<feature type="compositionally biased region" description="Basic residues" evidence="1">
    <location>
        <begin position="164"/>
        <end position="175"/>
    </location>
</feature>
<organism evidence="2 3">
    <name type="scientific">Helicoverpa armigera</name>
    <name type="common">Cotton bollworm</name>
    <name type="synonym">Heliothis armigera</name>
    <dbReference type="NCBI Taxonomy" id="29058"/>
    <lineage>
        <taxon>Eukaryota</taxon>
        <taxon>Metazoa</taxon>
        <taxon>Ecdysozoa</taxon>
        <taxon>Arthropoda</taxon>
        <taxon>Hexapoda</taxon>
        <taxon>Insecta</taxon>
        <taxon>Pterygota</taxon>
        <taxon>Neoptera</taxon>
        <taxon>Endopterygota</taxon>
        <taxon>Lepidoptera</taxon>
        <taxon>Glossata</taxon>
        <taxon>Ditrysia</taxon>
        <taxon>Noctuoidea</taxon>
        <taxon>Noctuidae</taxon>
        <taxon>Heliothinae</taxon>
        <taxon>Helicoverpa</taxon>
    </lineage>
</organism>
<feature type="region of interest" description="Disordered" evidence="1">
    <location>
        <begin position="690"/>
        <end position="721"/>
    </location>
</feature>
<protein>
    <submittedName>
        <fullName evidence="2">Uncharacterized protein</fullName>
    </submittedName>
</protein>
<feature type="compositionally biased region" description="Low complexity" evidence="1">
    <location>
        <begin position="690"/>
        <end position="705"/>
    </location>
</feature>
<feature type="region of interest" description="Disordered" evidence="1">
    <location>
        <begin position="648"/>
        <end position="667"/>
    </location>
</feature>
<evidence type="ECO:0000313" key="3">
    <source>
        <dbReference type="Proteomes" id="UP000249218"/>
    </source>
</evidence>
<feature type="region of interest" description="Disordered" evidence="1">
    <location>
        <begin position="1039"/>
        <end position="1065"/>
    </location>
</feature>
<feature type="compositionally biased region" description="Basic and acidic residues" evidence="1">
    <location>
        <begin position="246"/>
        <end position="259"/>
    </location>
</feature>
<proteinExistence type="predicted"/>
<keyword evidence="3" id="KW-1185">Reference proteome</keyword>
<feature type="region of interest" description="Disordered" evidence="1">
    <location>
        <begin position="970"/>
        <end position="1024"/>
    </location>
</feature>
<feature type="region of interest" description="Disordered" evidence="1">
    <location>
        <begin position="896"/>
        <end position="937"/>
    </location>
</feature>
<feature type="compositionally biased region" description="Basic and acidic residues" evidence="1">
    <location>
        <begin position="758"/>
        <end position="776"/>
    </location>
</feature>
<feature type="region of interest" description="Disordered" evidence="1">
    <location>
        <begin position="1"/>
        <end position="38"/>
    </location>
</feature>
<feature type="region of interest" description="Disordered" evidence="1">
    <location>
        <begin position="85"/>
        <end position="176"/>
    </location>
</feature>
<sequence>MSTRSGKRIHTSLLEEAAPTEPEPSVKSERKTRSKRVKENLDDLSISLFKNKKRNNYVSYPTDDEVLSDAANKKEIDAKTSRVLRKNALKEQNPIETGDLLAPSIETNNLTRKSRRGKKADDAGDTENHENVPAEATDIPKSKKGKKKKKVEEDPSPAEEVPAKKSKKKKKKGKKTSSIIIEDIIPNDTSKIGTLNRSTMSVDSFHSAAGSPYKNNEKVNKSPFKHNKKLSNQDKNDASENVAPDDVNKNNTLDKDTMKRKSLSKETAPGDCFVSVARDNLNDQLSMSNLSNGPLNRRKSSKTDVTFEKINTTVNGDDVEKDEESNLNTSKRQLRRRQSIVNEVQETVQPEDTNNTINNDTFDKGLKRKKSVAKDVTFDKSNASITKDTVDKDVELNVSNISSKHLKTRRSVLKDSTFDKSNTSVTREDSEMADIDLNVSKKNSKARKSILKDSTFDKSNTSITNGSVLHKVTDTDLNISNISSKQLQRRKSVIKDTTFDKQDTVLNTTFEKDNENEKKKDSTFDKSSKHLDITFDKDLASSSMAKGTDKTSVNTTYDKTDKSDATFEKDTSASFDVFKKGAMTRKSSIRDATFDKSNLSIASLTKEDFEKDRNIISSSATKRRSIRRSTFDKNDTISEDLVNRTFEKPTDTENELKRKSPRMSKSEDVQTILNTTFEKIDVEENVNLKSNSKSSLISSDNSSVSEKSDISRISITSDESSEHIQNIVNTTPLLIESSLDESHVSVSKPETPKPQTPLKREGTFTKESPETQHEPEVLTPSKRKSSVPTAGCTPYHITKSSQKKSMMNVTRSIEKHPQGVDPAPRMTRVMFCSPVDIPVAVAQEKRKIIKSNLKGSNKSFVFEDSASISRPGRKRSYTHSDVEDARVKRSRLTEDLQQSVDRLSRPRTASATGKLAVVTPKKATTPSKPKSESKVSRTKLPNFAALHQKQFAQMESLDECQERRAKRAKQLLTPTAPPGLLDRISPKNNSDSPKSKEPATNQKPKDKTDTPTKKPPTLDSLRPGFTRFGFKLNLDVNPFSIPSKTDKPKEKPVEKPNGVLPRPAILPSLAGATSVRREVAKSTVMREKSFTERRNVKRNENRTVIKGVRTNRRFELQMKLRNLDQV</sequence>
<dbReference type="Proteomes" id="UP000249218">
    <property type="component" value="Unassembled WGS sequence"/>
</dbReference>
<feature type="compositionally biased region" description="Basic and acidic residues" evidence="1">
    <location>
        <begin position="119"/>
        <end position="132"/>
    </location>
</feature>
<name>A0A2W1BUC2_HELAM</name>
<accession>A0A2W1BUC2</accession>
<dbReference type="EMBL" id="KZ149945">
    <property type="protein sequence ID" value="PZC76797.1"/>
    <property type="molecule type" value="Genomic_DNA"/>
</dbReference>
<feature type="compositionally biased region" description="Basic and acidic residues" evidence="1">
    <location>
        <begin position="993"/>
        <end position="1012"/>
    </location>
</feature>
<dbReference type="OrthoDB" id="6614499at2759"/>
<feature type="compositionally biased region" description="Basic and acidic residues" evidence="1">
    <location>
        <begin position="24"/>
        <end position="38"/>
    </location>
</feature>
<evidence type="ECO:0000313" key="2">
    <source>
        <dbReference type="EMBL" id="PZC76797.1"/>
    </source>
</evidence>
<feature type="compositionally biased region" description="Basic residues" evidence="1">
    <location>
        <begin position="1"/>
        <end position="10"/>
    </location>
</feature>
<reference evidence="2 3" key="1">
    <citation type="journal article" date="2017" name="BMC Biol.">
        <title>Genomic innovations, transcriptional plasticity and gene loss underlying the evolution and divergence of two highly polyphagous and invasive Helicoverpa pest species.</title>
        <authorList>
            <person name="Pearce S.L."/>
            <person name="Clarke D.F."/>
            <person name="East P.D."/>
            <person name="Elfekih S."/>
            <person name="Gordon K.H."/>
            <person name="Jermiin L.S."/>
            <person name="McGaughran A."/>
            <person name="Oakeshott J.G."/>
            <person name="Papanikolaou A."/>
            <person name="Perera O.P."/>
            <person name="Rane R.V."/>
            <person name="Richards S."/>
            <person name="Tay W.T."/>
            <person name="Walsh T.K."/>
            <person name="Anderson A."/>
            <person name="Anderson C.J."/>
            <person name="Asgari S."/>
            <person name="Board P.G."/>
            <person name="Bretschneider A."/>
            <person name="Campbell P.M."/>
            <person name="Chertemps T."/>
            <person name="Christeller J.T."/>
            <person name="Coppin C.W."/>
            <person name="Downes S.J."/>
            <person name="Duan G."/>
            <person name="Farnsworth C.A."/>
            <person name="Good R.T."/>
            <person name="Han L.B."/>
            <person name="Han Y.C."/>
            <person name="Hatje K."/>
            <person name="Horne I."/>
            <person name="Huang Y.P."/>
            <person name="Hughes D.S."/>
            <person name="Jacquin-Joly E."/>
            <person name="James W."/>
            <person name="Jhangiani S."/>
            <person name="Kollmar M."/>
            <person name="Kuwar S.S."/>
            <person name="Li S."/>
            <person name="Liu N.Y."/>
            <person name="Maibeche M.T."/>
            <person name="Miller J.R."/>
            <person name="Montagne N."/>
            <person name="Perry T."/>
            <person name="Qu J."/>
            <person name="Song S.V."/>
            <person name="Sutton G.G."/>
            <person name="Vogel H."/>
            <person name="Walenz B.P."/>
            <person name="Xu W."/>
            <person name="Zhang H.J."/>
            <person name="Zou Z."/>
            <person name="Batterham P."/>
            <person name="Edwards O.R."/>
            <person name="Feyereisen R."/>
            <person name="Gibbs R.A."/>
            <person name="Heckel D.G."/>
            <person name="McGrath A."/>
            <person name="Robin C."/>
            <person name="Scherer S.E."/>
            <person name="Worley K.C."/>
            <person name="Wu Y.D."/>
        </authorList>
    </citation>
    <scope>NUCLEOTIDE SEQUENCE [LARGE SCALE GENOMIC DNA]</scope>
    <source>
        <strain evidence="2">Harm_GR_Male_#8</strain>
        <tissue evidence="2">Whole organism</tissue>
    </source>
</reference>
<feature type="compositionally biased region" description="Low complexity" evidence="1">
    <location>
        <begin position="917"/>
        <end position="928"/>
    </location>
</feature>
<feature type="region of interest" description="Disordered" evidence="1">
    <location>
        <begin position="740"/>
        <end position="805"/>
    </location>
</feature>
<evidence type="ECO:0000256" key="1">
    <source>
        <dbReference type="SAM" id="MobiDB-lite"/>
    </source>
</evidence>
<feature type="compositionally biased region" description="Polar residues" evidence="1">
    <location>
        <begin position="896"/>
        <end position="911"/>
    </location>
</feature>
<gene>
    <name evidence="2" type="primary">HaOG204114</name>
    <name evidence="2" type="ORF">B5X24_HaOG204114</name>
</gene>
<dbReference type="AlphaFoldDB" id="A0A2W1BUC2"/>
<feature type="compositionally biased region" description="Basic and acidic residues" evidence="1">
    <location>
        <begin position="1044"/>
        <end position="1054"/>
    </location>
</feature>